<evidence type="ECO:0000313" key="4">
    <source>
        <dbReference type="Proteomes" id="UP000295515"/>
    </source>
</evidence>
<dbReference type="GO" id="GO:0004360">
    <property type="term" value="F:glutamine-fructose-6-phosphate transaminase (isomerizing) activity"/>
    <property type="evidence" value="ECO:0007669"/>
    <property type="project" value="TreeGrafter"/>
</dbReference>
<dbReference type="Pfam" id="PF01380">
    <property type="entry name" value="SIS"/>
    <property type="match status" value="2"/>
</dbReference>
<proteinExistence type="predicted"/>
<dbReference type="GO" id="GO:0006002">
    <property type="term" value="P:fructose 6-phosphate metabolic process"/>
    <property type="evidence" value="ECO:0007669"/>
    <property type="project" value="TreeGrafter"/>
</dbReference>
<feature type="domain" description="SIS" evidence="2">
    <location>
        <begin position="23"/>
        <end position="158"/>
    </location>
</feature>
<organism evidence="3 4">
    <name type="scientific">Longibaculum muris</name>
    <dbReference type="NCBI Taxonomy" id="1796628"/>
    <lineage>
        <taxon>Bacteria</taxon>
        <taxon>Bacillati</taxon>
        <taxon>Bacillota</taxon>
        <taxon>Erysipelotrichia</taxon>
        <taxon>Erysipelotrichales</taxon>
        <taxon>Coprobacillaceae</taxon>
        <taxon>Longibaculum</taxon>
    </lineage>
</organism>
<accession>A0A4R3Z432</accession>
<dbReference type="SUPFAM" id="SSF53697">
    <property type="entry name" value="SIS domain"/>
    <property type="match status" value="1"/>
</dbReference>
<dbReference type="GeneID" id="98914974"/>
<protein>
    <submittedName>
        <fullName evidence="3">SIS domain-containing protein</fullName>
    </submittedName>
</protein>
<dbReference type="GO" id="GO:0097367">
    <property type="term" value="F:carbohydrate derivative binding"/>
    <property type="evidence" value="ECO:0007669"/>
    <property type="project" value="InterPro"/>
</dbReference>
<dbReference type="Gene3D" id="3.40.50.10490">
    <property type="entry name" value="Glucose-6-phosphate isomerase like protein, domain 1"/>
    <property type="match status" value="2"/>
</dbReference>
<evidence type="ECO:0000256" key="1">
    <source>
        <dbReference type="ARBA" id="ARBA00022737"/>
    </source>
</evidence>
<evidence type="ECO:0000259" key="2">
    <source>
        <dbReference type="PROSITE" id="PS51464"/>
    </source>
</evidence>
<dbReference type="InterPro" id="IPR035490">
    <property type="entry name" value="GlmS/FrlB_SIS"/>
</dbReference>
<dbReference type="GO" id="GO:0006487">
    <property type="term" value="P:protein N-linked glycosylation"/>
    <property type="evidence" value="ECO:0007669"/>
    <property type="project" value="TreeGrafter"/>
</dbReference>
<keyword evidence="4" id="KW-1185">Reference proteome</keyword>
<dbReference type="CDD" id="cd05008">
    <property type="entry name" value="SIS_GlmS_GlmD_1"/>
    <property type="match status" value="1"/>
</dbReference>
<dbReference type="PANTHER" id="PTHR10937:SF17">
    <property type="entry name" value="GLUCOSAMINE-FRUCTOSE-6-PHOSPHATE AMINOTRANSFERASE"/>
    <property type="match status" value="1"/>
</dbReference>
<dbReference type="Proteomes" id="UP000295515">
    <property type="component" value="Unassembled WGS sequence"/>
</dbReference>
<dbReference type="InterPro" id="IPR046348">
    <property type="entry name" value="SIS_dom_sf"/>
</dbReference>
<dbReference type="EMBL" id="SMCQ01000006">
    <property type="protein sequence ID" value="TCW00679.1"/>
    <property type="molecule type" value="Genomic_DNA"/>
</dbReference>
<reference evidence="3 4" key="1">
    <citation type="submission" date="2019-03" db="EMBL/GenBank/DDBJ databases">
        <title>Genomic Encyclopedia of Type Strains, Phase IV (KMG-IV): sequencing the most valuable type-strain genomes for metagenomic binning, comparative biology and taxonomic classification.</title>
        <authorList>
            <person name="Goeker M."/>
        </authorList>
    </citation>
    <scope>NUCLEOTIDE SEQUENCE [LARGE SCALE GENOMIC DNA]</scope>
    <source>
        <strain evidence="3 4">DSM 29487</strain>
    </source>
</reference>
<dbReference type="InterPro" id="IPR035466">
    <property type="entry name" value="GlmS/AgaS_SIS"/>
</dbReference>
<dbReference type="PROSITE" id="PS51464">
    <property type="entry name" value="SIS"/>
    <property type="match status" value="1"/>
</dbReference>
<dbReference type="InterPro" id="IPR001347">
    <property type="entry name" value="SIS_dom"/>
</dbReference>
<comment type="caution">
    <text evidence="3">The sequence shown here is derived from an EMBL/GenBank/DDBJ whole genome shotgun (WGS) entry which is preliminary data.</text>
</comment>
<dbReference type="CDD" id="cd05009">
    <property type="entry name" value="SIS_GlmS_GlmD_2"/>
    <property type="match status" value="1"/>
</dbReference>
<dbReference type="PANTHER" id="PTHR10937">
    <property type="entry name" value="GLUCOSAMINE--FRUCTOSE-6-PHOSPHATE AMINOTRANSFERASE, ISOMERIZING"/>
    <property type="match status" value="1"/>
</dbReference>
<evidence type="ECO:0000313" key="3">
    <source>
        <dbReference type="EMBL" id="TCW00679.1"/>
    </source>
</evidence>
<name>A0A4R3Z432_9FIRM</name>
<dbReference type="AlphaFoldDB" id="A0A4R3Z432"/>
<dbReference type="RefSeq" id="WP_066444023.1">
    <property type="nucleotide sequence ID" value="NZ_JANKBF010000004.1"/>
</dbReference>
<sequence>MKQYIREQADILSHILEHSDFDVLSSIKNKHQITIAASGTSKNAALVVKAALTKANIQMNVETPFQLQHCSRLLETSDLVIAISHTGKSKGTLDCAKIAHDHGITTIGITGYMDSPLTQTCDYNIDIGCGDEPIGPKTKGYMATCLTLFLVLFQLLKNNHDFTYQKKDFMKEWLQEIKLFNQTIEATENFLMNHQEWAKASCVSVIGYGIQFGVACEGNLKLLETMQIPAMCYELEEFMHGAHRTITEDSYLIFLHVNGEGYDLMSQLIDFAHQQNAHLIVIEDNQKVKADLYVPYLSKTKAVFTTSLILQVMASYLPECKGINPSDPLFKDFATTVGTRVI</sequence>
<dbReference type="GO" id="GO:0006047">
    <property type="term" value="P:UDP-N-acetylglucosamine metabolic process"/>
    <property type="evidence" value="ECO:0007669"/>
    <property type="project" value="TreeGrafter"/>
</dbReference>
<gene>
    <name evidence="3" type="ORF">EDD60_1069</name>
</gene>
<keyword evidence="1" id="KW-0677">Repeat</keyword>